<name>A0A2P8FJU6_9RHOB</name>
<evidence type="ECO:0000313" key="2">
    <source>
        <dbReference type="EMBL" id="PSL21996.1"/>
    </source>
</evidence>
<keyword evidence="1" id="KW-1133">Transmembrane helix</keyword>
<feature type="transmembrane region" description="Helical" evidence="1">
    <location>
        <begin position="36"/>
        <end position="55"/>
    </location>
</feature>
<dbReference type="Pfam" id="PF14316">
    <property type="entry name" value="DUF4381"/>
    <property type="match status" value="1"/>
</dbReference>
<dbReference type="Proteomes" id="UP000240418">
    <property type="component" value="Unassembled WGS sequence"/>
</dbReference>
<dbReference type="RefSeq" id="WP_106606705.1">
    <property type="nucleotide sequence ID" value="NZ_PYGJ01000001.1"/>
</dbReference>
<dbReference type="EMBL" id="PYGJ01000001">
    <property type="protein sequence ID" value="PSL21996.1"/>
    <property type="molecule type" value="Genomic_DNA"/>
</dbReference>
<dbReference type="AlphaFoldDB" id="A0A2P8FJU6"/>
<dbReference type="OrthoDB" id="283083at2"/>
<keyword evidence="1" id="KW-0472">Membrane</keyword>
<gene>
    <name evidence="2" type="ORF">CLV88_101421</name>
</gene>
<evidence type="ECO:0000313" key="3">
    <source>
        <dbReference type="Proteomes" id="UP000240418"/>
    </source>
</evidence>
<accession>A0A2P8FJU6</accession>
<evidence type="ECO:0000256" key="1">
    <source>
        <dbReference type="SAM" id="Phobius"/>
    </source>
</evidence>
<dbReference type="InterPro" id="IPR025489">
    <property type="entry name" value="DUF4381"/>
</dbReference>
<comment type="caution">
    <text evidence="2">The sequence shown here is derived from an EMBL/GenBank/DDBJ whole genome shotgun (WGS) entry which is preliminary data.</text>
</comment>
<proteinExistence type="predicted"/>
<reference evidence="2 3" key="1">
    <citation type="submission" date="2018-03" db="EMBL/GenBank/DDBJ databases">
        <title>Genomic Encyclopedia of Archaeal and Bacterial Type Strains, Phase II (KMG-II): from individual species to whole genera.</title>
        <authorList>
            <person name="Goeker M."/>
        </authorList>
    </citation>
    <scope>NUCLEOTIDE SEQUENCE [LARGE SCALE GENOMIC DNA]</scope>
    <source>
        <strain evidence="2 3">DSM 100673</strain>
    </source>
</reference>
<keyword evidence="1" id="KW-0812">Transmembrane</keyword>
<organism evidence="2 3">
    <name type="scientific">Shimia abyssi</name>
    <dbReference type="NCBI Taxonomy" id="1662395"/>
    <lineage>
        <taxon>Bacteria</taxon>
        <taxon>Pseudomonadati</taxon>
        <taxon>Pseudomonadota</taxon>
        <taxon>Alphaproteobacteria</taxon>
        <taxon>Rhodobacterales</taxon>
        <taxon>Roseobacteraceae</taxon>
    </lineage>
</organism>
<keyword evidence="3" id="KW-1185">Reference proteome</keyword>
<protein>
    <submittedName>
        <fullName evidence="2">Uncharacterized protein DUF4381</fullName>
    </submittedName>
</protein>
<sequence length="159" mass="17099">MSDTPTNPTNLVDLIDSLTEVPDLAPVSLWPQTQGWIVLAALLLSGIAFGIRAAVHNYRANAYRRAALAELASVGDDPVQIATILKRAALAAYPRDRVAPLTGSDWLTFLNQTSNKERFSGSLGTALATAPYAVKPAQAPGLNALARQWLRTHKPERVS</sequence>